<dbReference type="Proteomes" id="UP000789901">
    <property type="component" value="Unassembled WGS sequence"/>
</dbReference>
<accession>A0ABN7XF14</accession>
<reference evidence="1 2" key="1">
    <citation type="submission" date="2021-06" db="EMBL/GenBank/DDBJ databases">
        <authorList>
            <person name="Kallberg Y."/>
            <person name="Tangrot J."/>
            <person name="Rosling A."/>
        </authorList>
    </citation>
    <scope>NUCLEOTIDE SEQUENCE [LARGE SCALE GENOMIC DNA]</scope>
    <source>
        <strain evidence="1 2">120-4 pot B 10/14</strain>
    </source>
</reference>
<sequence length="61" mass="7212">MDDVYTLSFNIQFPMAVGGHNKSSLEKSQTKEVQRKIIEELQLNCNKIERIYKLLELKNRE</sequence>
<feature type="non-terminal residue" evidence="1">
    <location>
        <position position="1"/>
    </location>
</feature>
<protein>
    <submittedName>
        <fullName evidence="1">14477_t:CDS:1</fullName>
    </submittedName>
</protein>
<gene>
    <name evidence="1" type="ORF">GMARGA_LOCUS42640</name>
</gene>
<comment type="caution">
    <text evidence="1">The sequence shown here is derived from an EMBL/GenBank/DDBJ whole genome shotgun (WGS) entry which is preliminary data.</text>
</comment>
<keyword evidence="2" id="KW-1185">Reference proteome</keyword>
<evidence type="ECO:0000313" key="2">
    <source>
        <dbReference type="Proteomes" id="UP000789901"/>
    </source>
</evidence>
<proteinExistence type="predicted"/>
<evidence type="ECO:0000313" key="1">
    <source>
        <dbReference type="EMBL" id="CAG8853819.1"/>
    </source>
</evidence>
<dbReference type="EMBL" id="CAJVQB010129522">
    <property type="protein sequence ID" value="CAG8853819.1"/>
    <property type="molecule type" value="Genomic_DNA"/>
</dbReference>
<organism evidence="1 2">
    <name type="scientific">Gigaspora margarita</name>
    <dbReference type="NCBI Taxonomy" id="4874"/>
    <lineage>
        <taxon>Eukaryota</taxon>
        <taxon>Fungi</taxon>
        <taxon>Fungi incertae sedis</taxon>
        <taxon>Mucoromycota</taxon>
        <taxon>Glomeromycotina</taxon>
        <taxon>Glomeromycetes</taxon>
        <taxon>Diversisporales</taxon>
        <taxon>Gigasporaceae</taxon>
        <taxon>Gigaspora</taxon>
    </lineage>
</organism>
<name>A0ABN7XF14_GIGMA</name>